<dbReference type="GO" id="GO:0005829">
    <property type="term" value="C:cytosol"/>
    <property type="evidence" value="ECO:0007669"/>
    <property type="project" value="TreeGrafter"/>
</dbReference>
<dbReference type="InterPro" id="IPR014031">
    <property type="entry name" value="Ketoacyl_synth_C"/>
</dbReference>
<protein>
    <recommendedName>
        <fullName evidence="4 14">3-oxoacyl-[acyl-carrier-protein] synthase 2</fullName>
        <ecNumber evidence="3 14">2.3.1.179</ecNumber>
    </recommendedName>
</protein>
<evidence type="ECO:0000256" key="9">
    <source>
        <dbReference type="ARBA" id="ARBA00023160"/>
    </source>
</evidence>
<dbReference type="Pfam" id="PF00109">
    <property type="entry name" value="ketoacyl-synt"/>
    <property type="match status" value="1"/>
</dbReference>
<evidence type="ECO:0000256" key="7">
    <source>
        <dbReference type="ARBA" id="ARBA00022832"/>
    </source>
</evidence>
<evidence type="ECO:0000313" key="19">
    <source>
        <dbReference type="Proteomes" id="UP000094463"/>
    </source>
</evidence>
<evidence type="ECO:0000256" key="14">
    <source>
        <dbReference type="PIRNR" id="PIRNR000447"/>
    </source>
</evidence>
<dbReference type="AlphaFoldDB" id="A0A1D7QWK2"/>
<evidence type="ECO:0000259" key="17">
    <source>
        <dbReference type="PROSITE" id="PS52004"/>
    </source>
</evidence>
<dbReference type="InterPro" id="IPR014030">
    <property type="entry name" value="Ketoacyl_synth_N"/>
</dbReference>
<evidence type="ECO:0000256" key="3">
    <source>
        <dbReference type="ARBA" id="ARBA00012356"/>
    </source>
</evidence>
<keyword evidence="10 14" id="KW-0012">Acyltransferase</keyword>
<evidence type="ECO:0000256" key="12">
    <source>
        <dbReference type="ARBA" id="ARBA00047318"/>
    </source>
</evidence>
<comment type="pathway">
    <text evidence="1 14">Lipid metabolism; fatty acid biosynthesis.</text>
</comment>
<dbReference type="PROSITE" id="PS52004">
    <property type="entry name" value="KS3_2"/>
    <property type="match status" value="1"/>
</dbReference>
<evidence type="ECO:0000256" key="10">
    <source>
        <dbReference type="ARBA" id="ARBA00023315"/>
    </source>
</evidence>
<sequence length="426" mass="45398">MMKDFNEQKERSRMEKKRVVITGLGTVNPLGLDVESTWSAVKQGHSGITTMTRIDPEIFPTSVAGEVKDFNPQDYMEGKEARKMDRFTQFAVVAADMAVKDAGLNITEENAERIGVWIGSGIGGMETYEKQTNLYRERGQRRVSPFFVPMLIPDMASGQVSIKLGAKGINSCSVTACASGANSIGDAFKVIQRGDAEAMITGGAEAPITEMALAGFSAAKAMSTNADPKTASRPFDKNRDGFVMAEGAGILVLESLESAEARGATIYGEIVGYGATGDAYHVTAPAPGGEGGVRAMRIALEDGGLTTKDVDYINAHGTSTEYNDKYETMAVKTVFGSDANELYMSSTKSMTGHLLGAAGALEAIFSVKAITDQIVPPTMNYETPDPDCDLDYVIHGAKEAPVRTVLSNSLGFGGHNVTLAFKAFEK</sequence>
<dbReference type="FunFam" id="3.40.47.10:FF:000026">
    <property type="entry name" value="3-oxoacyl-[acyl-carrier-protein] synthase 2"/>
    <property type="match status" value="1"/>
</dbReference>
<dbReference type="NCBIfam" id="TIGR03150">
    <property type="entry name" value="fabF"/>
    <property type="match status" value="1"/>
</dbReference>
<dbReference type="PIRSF" id="PIRSF000447">
    <property type="entry name" value="KAS_II"/>
    <property type="match status" value="1"/>
</dbReference>
<keyword evidence="9 14" id="KW-0275">Fatty acid biosynthesis</keyword>
<dbReference type="SUPFAM" id="SSF53901">
    <property type="entry name" value="Thiolase-like"/>
    <property type="match status" value="2"/>
</dbReference>
<dbReference type="UniPathway" id="UPA00094"/>
<dbReference type="CDD" id="cd00834">
    <property type="entry name" value="KAS_I_II"/>
    <property type="match status" value="1"/>
</dbReference>
<dbReference type="Proteomes" id="UP000094463">
    <property type="component" value="Chromosome"/>
</dbReference>
<keyword evidence="8" id="KW-0443">Lipid metabolism</keyword>
<evidence type="ECO:0000256" key="8">
    <source>
        <dbReference type="ARBA" id="ARBA00023098"/>
    </source>
</evidence>
<evidence type="ECO:0000256" key="1">
    <source>
        <dbReference type="ARBA" id="ARBA00005194"/>
    </source>
</evidence>
<dbReference type="KEGG" id="bbev:BBEV_2026"/>
<evidence type="ECO:0000256" key="15">
    <source>
        <dbReference type="PIRSR" id="PIRSR000447-1"/>
    </source>
</evidence>
<dbReference type="InterPro" id="IPR020841">
    <property type="entry name" value="PKS_Beta-ketoAc_synthase_dom"/>
</dbReference>
<reference evidence="18 19" key="1">
    <citation type="submission" date="2015-08" db="EMBL/GenBank/DDBJ databases">
        <title>The complete genome sequence of Bacillus beveridgei MLTeJB.</title>
        <authorList>
            <person name="Hanson T.E."/>
            <person name="Mesa C."/>
            <person name="Basesman S.M."/>
            <person name="Oremland R.S."/>
        </authorList>
    </citation>
    <scope>NUCLEOTIDE SEQUENCE [LARGE SCALE GENOMIC DNA]</scope>
    <source>
        <strain evidence="18 19">MLTeJB</strain>
    </source>
</reference>
<keyword evidence="19" id="KW-1185">Reference proteome</keyword>
<keyword evidence="7" id="KW-0276">Fatty acid metabolism</keyword>
<dbReference type="PANTHER" id="PTHR11712">
    <property type="entry name" value="POLYKETIDE SYNTHASE-RELATED"/>
    <property type="match status" value="1"/>
</dbReference>
<dbReference type="GO" id="GO:0006633">
    <property type="term" value="P:fatty acid biosynthetic process"/>
    <property type="evidence" value="ECO:0007669"/>
    <property type="project" value="UniProtKB-UniRule"/>
</dbReference>
<dbReference type="PANTHER" id="PTHR11712:SF336">
    <property type="entry name" value="3-OXOACYL-[ACYL-CARRIER-PROTEIN] SYNTHASE, MITOCHONDRIAL"/>
    <property type="match status" value="1"/>
</dbReference>
<comment type="function">
    <text evidence="11 14">Involved in the type II fatty acid elongation cycle. Catalyzes the elongation of a wide range of acyl-ACP by the addition of two carbons from malonyl-ACP to an acyl acceptor. Can efficiently catalyze the conversion of palmitoleoyl-ACP (cis-hexadec-9-enoyl-ACP) to cis-vaccenoyl-ACP (cis-octadec-11-enoyl-ACP), an essential step in the thermal regulation of fatty acid composition.</text>
</comment>
<dbReference type="InterPro" id="IPR016039">
    <property type="entry name" value="Thiolase-like"/>
</dbReference>
<evidence type="ECO:0000313" key="18">
    <source>
        <dbReference type="EMBL" id="AOM83386.1"/>
    </source>
</evidence>
<dbReference type="EMBL" id="CP012502">
    <property type="protein sequence ID" value="AOM83386.1"/>
    <property type="molecule type" value="Genomic_DNA"/>
</dbReference>
<keyword evidence="6 14" id="KW-0808">Transferase</keyword>
<dbReference type="InterPro" id="IPR017568">
    <property type="entry name" value="3-oxoacyl-ACP_synth-2"/>
</dbReference>
<dbReference type="STRING" id="632773.BBEV_2026"/>
<dbReference type="Pfam" id="PF02801">
    <property type="entry name" value="Ketoacyl-synt_C"/>
    <property type="match status" value="1"/>
</dbReference>
<accession>A0A1D7QWK2</accession>
<dbReference type="NCBIfam" id="NF005589">
    <property type="entry name" value="PRK07314.1"/>
    <property type="match status" value="1"/>
</dbReference>
<gene>
    <name evidence="18" type="primary">fabF</name>
    <name evidence="18" type="ORF">BBEV_2026</name>
</gene>
<dbReference type="SMART" id="SM00825">
    <property type="entry name" value="PKS_KS"/>
    <property type="match status" value="1"/>
</dbReference>
<evidence type="ECO:0000256" key="6">
    <source>
        <dbReference type="ARBA" id="ARBA00022679"/>
    </source>
</evidence>
<dbReference type="PATRIC" id="fig|632773.3.peg.2130"/>
<comment type="catalytic activity">
    <reaction evidence="13 14">
        <text>a fatty acyl-[ACP] + malonyl-[ACP] + H(+) = a 3-oxoacyl-[ACP] + holo-[ACP] + CO2</text>
        <dbReference type="Rhea" id="RHEA:22836"/>
        <dbReference type="Rhea" id="RHEA-COMP:9623"/>
        <dbReference type="Rhea" id="RHEA-COMP:9685"/>
        <dbReference type="Rhea" id="RHEA-COMP:9916"/>
        <dbReference type="Rhea" id="RHEA-COMP:14125"/>
        <dbReference type="ChEBI" id="CHEBI:15378"/>
        <dbReference type="ChEBI" id="CHEBI:16526"/>
        <dbReference type="ChEBI" id="CHEBI:64479"/>
        <dbReference type="ChEBI" id="CHEBI:78449"/>
        <dbReference type="ChEBI" id="CHEBI:78776"/>
        <dbReference type="ChEBI" id="CHEBI:138651"/>
    </reaction>
</comment>
<keyword evidence="5 14" id="KW-0444">Lipid biosynthesis</keyword>
<evidence type="ECO:0000256" key="5">
    <source>
        <dbReference type="ARBA" id="ARBA00022516"/>
    </source>
</evidence>
<feature type="active site" description="For beta-ketoacyl synthase activity" evidence="15">
    <location>
        <position position="177"/>
    </location>
</feature>
<comment type="catalytic activity">
    <reaction evidence="12 14">
        <text>(9Z)-hexadecenoyl-[ACP] + malonyl-[ACP] + H(+) = 3-oxo-(11Z)-octadecenoyl-[ACP] + holo-[ACP] + CO2</text>
        <dbReference type="Rhea" id="RHEA:55040"/>
        <dbReference type="Rhea" id="RHEA-COMP:9623"/>
        <dbReference type="Rhea" id="RHEA-COMP:9685"/>
        <dbReference type="Rhea" id="RHEA-COMP:10800"/>
        <dbReference type="Rhea" id="RHEA-COMP:14074"/>
        <dbReference type="ChEBI" id="CHEBI:15378"/>
        <dbReference type="ChEBI" id="CHEBI:16526"/>
        <dbReference type="ChEBI" id="CHEBI:64479"/>
        <dbReference type="ChEBI" id="CHEBI:78449"/>
        <dbReference type="ChEBI" id="CHEBI:83989"/>
        <dbReference type="ChEBI" id="CHEBI:138538"/>
        <dbReference type="EC" id="2.3.1.179"/>
    </reaction>
</comment>
<evidence type="ECO:0000256" key="2">
    <source>
        <dbReference type="ARBA" id="ARBA00008467"/>
    </source>
</evidence>
<evidence type="ECO:0000256" key="4">
    <source>
        <dbReference type="ARBA" id="ARBA00014657"/>
    </source>
</evidence>
<dbReference type="EC" id="2.3.1.179" evidence="3 14"/>
<proteinExistence type="inferred from homology"/>
<evidence type="ECO:0000256" key="11">
    <source>
        <dbReference type="ARBA" id="ARBA00024006"/>
    </source>
</evidence>
<evidence type="ECO:0000256" key="13">
    <source>
        <dbReference type="ARBA" id="ARBA00047659"/>
    </source>
</evidence>
<dbReference type="Gene3D" id="3.40.47.10">
    <property type="match status" value="1"/>
</dbReference>
<organism evidence="18 19">
    <name type="scientific">Salisediminibacterium beveridgei</name>
    <dbReference type="NCBI Taxonomy" id="632773"/>
    <lineage>
        <taxon>Bacteria</taxon>
        <taxon>Bacillati</taxon>
        <taxon>Bacillota</taxon>
        <taxon>Bacilli</taxon>
        <taxon>Bacillales</taxon>
        <taxon>Bacillaceae</taxon>
        <taxon>Salisediminibacterium</taxon>
    </lineage>
</organism>
<evidence type="ECO:0000256" key="16">
    <source>
        <dbReference type="RuleBase" id="RU003694"/>
    </source>
</evidence>
<comment type="similarity">
    <text evidence="2 14 16">Belongs to the thiolase-like superfamily. Beta-ketoacyl-ACP synthases family.</text>
</comment>
<dbReference type="GO" id="GO:0004315">
    <property type="term" value="F:3-oxoacyl-[acyl-carrier-protein] synthase activity"/>
    <property type="evidence" value="ECO:0007669"/>
    <property type="project" value="UniProtKB-UniRule"/>
</dbReference>
<name>A0A1D7QWK2_9BACI</name>
<feature type="domain" description="Ketosynthase family 3 (KS3)" evidence="17">
    <location>
        <begin position="16"/>
        <end position="423"/>
    </location>
</feature>
<dbReference type="InterPro" id="IPR000794">
    <property type="entry name" value="Beta-ketoacyl_synthase"/>
</dbReference>